<dbReference type="GO" id="GO:0000228">
    <property type="term" value="C:nuclear chromosome"/>
    <property type="evidence" value="ECO:0007669"/>
    <property type="project" value="TreeGrafter"/>
</dbReference>
<reference evidence="4" key="2">
    <citation type="journal article" date="2007" name="Mol. Biol. Evol.">
        <title>Protist homologs of the meiotic Spo11 gene and topoisomerase VI reveal an evolutionary history of gene duplication and lineage-specific loss.</title>
        <authorList>
            <person name="Malik S.B."/>
            <person name="Ramesh M.A."/>
            <person name="Hulstrand A.M."/>
            <person name="Logsdon J.M.Jr."/>
        </authorList>
    </citation>
    <scope>NUCLEOTIDE SEQUENCE</scope>
    <source>
        <strain evidence="4">ATCC 50310</strain>
    </source>
</reference>
<feature type="non-terminal residue" evidence="4">
    <location>
        <position position="1"/>
    </location>
</feature>
<dbReference type="GO" id="GO:0003918">
    <property type="term" value="F:DNA topoisomerase type II (double strand cut, ATP-hydrolyzing) activity"/>
    <property type="evidence" value="ECO:0007669"/>
    <property type="project" value="UniProtKB-UniRule"/>
</dbReference>
<feature type="non-terminal residue" evidence="4">
    <location>
        <position position="188"/>
    </location>
</feature>
<keyword evidence="1" id="KW-0799">Topoisomerase</keyword>
<evidence type="ECO:0000259" key="3">
    <source>
        <dbReference type="Pfam" id="PF04406"/>
    </source>
</evidence>
<dbReference type="GO" id="GO:0042138">
    <property type="term" value="P:meiotic DNA double-strand break formation"/>
    <property type="evidence" value="ECO:0007669"/>
    <property type="project" value="TreeGrafter"/>
</dbReference>
<dbReference type="InterPro" id="IPR036078">
    <property type="entry name" value="Spo11/TopoVI_A_sf"/>
</dbReference>
<protein>
    <submittedName>
        <fullName evidence="4">Topoisomerase 6A</fullName>
    </submittedName>
</protein>
<dbReference type="GO" id="GO:0005524">
    <property type="term" value="F:ATP binding"/>
    <property type="evidence" value="ECO:0007669"/>
    <property type="project" value="InterPro"/>
</dbReference>
<dbReference type="PROSITE" id="PS52041">
    <property type="entry name" value="TOPO_IIB"/>
    <property type="match status" value="1"/>
</dbReference>
<dbReference type="GO" id="GO:0000706">
    <property type="term" value="P:meiotic DNA double-strand break processing"/>
    <property type="evidence" value="ECO:0007669"/>
    <property type="project" value="TreeGrafter"/>
</dbReference>
<reference evidence="4" key="1">
    <citation type="submission" date="2006-12" db="EMBL/GenBank/DDBJ databases">
        <authorList>
            <person name="Malik S."/>
            <person name="Logsdon J.M.Jr."/>
        </authorList>
    </citation>
    <scope>NUCLEOTIDE SEQUENCE</scope>
    <source>
        <strain evidence="4">ATCC 50310</strain>
    </source>
</reference>
<feature type="active site" description="O-(5'-phospho-DNA)-tyrosine intermediate" evidence="1">
    <location>
        <position position="164"/>
    </location>
</feature>
<proteinExistence type="inferred from homology"/>
<feature type="compositionally biased region" description="Basic and acidic residues" evidence="2">
    <location>
        <begin position="1"/>
        <end position="22"/>
    </location>
</feature>
<dbReference type="InterPro" id="IPR036388">
    <property type="entry name" value="WH-like_DNA-bd_sf"/>
</dbReference>
<dbReference type="Pfam" id="PF04406">
    <property type="entry name" value="TP6A_N"/>
    <property type="match status" value="1"/>
</dbReference>
<comment type="catalytic activity">
    <reaction evidence="1">
        <text>ATP-dependent breakage, passage and rejoining of double-stranded DNA.</text>
        <dbReference type="EC" id="5.6.2.2"/>
    </reaction>
</comment>
<dbReference type="SUPFAM" id="SSF56726">
    <property type="entry name" value="DNA topoisomerase IV, alpha subunit"/>
    <property type="match status" value="1"/>
</dbReference>
<sequence>CRMRRRGGENADATRKRQRDTARTMAPADGTELEKVRALRLKLETLAPRAASLGEIEGIDSKQITEVLELESDDVLQRIEELVVKVVEQVLSGHGLSYTHPIRSSGNIGYVKELDRIVLKDKMTTREFAHTSTVRKTAIMTRVLQIVHQLCISRIHVTKRDLFYTDVKLFQQQQQSDDVLDDVACMIG</sequence>
<dbReference type="AlphaFoldDB" id="A9Q0L7"/>
<organism evidence="4">
    <name type="scientific">Malawimonas jakobiformis</name>
    <name type="common">Flagellated protozoan</name>
    <dbReference type="NCBI Taxonomy" id="136089"/>
    <lineage>
        <taxon>Eukaryota</taxon>
        <taxon>Malawimonadida</taxon>
        <taxon>Malawimonadidae</taxon>
        <taxon>Malawimonas</taxon>
    </lineage>
</organism>
<comment type="similarity">
    <text evidence="1">Belongs to the TOP6A family.</text>
</comment>
<dbReference type="GO" id="GO:0007131">
    <property type="term" value="P:reciprocal meiotic recombination"/>
    <property type="evidence" value="ECO:0007669"/>
    <property type="project" value="TreeGrafter"/>
</dbReference>
<evidence type="ECO:0000256" key="2">
    <source>
        <dbReference type="SAM" id="MobiDB-lite"/>
    </source>
</evidence>
<evidence type="ECO:0000313" key="4">
    <source>
        <dbReference type="EMBL" id="ABP98994.1"/>
    </source>
</evidence>
<evidence type="ECO:0000256" key="1">
    <source>
        <dbReference type="PROSITE-ProRule" id="PRU01385"/>
    </source>
</evidence>
<dbReference type="GO" id="GO:0003677">
    <property type="term" value="F:DNA binding"/>
    <property type="evidence" value="ECO:0007669"/>
    <property type="project" value="UniProtKB-UniRule"/>
</dbReference>
<dbReference type="FunFam" id="1.10.10.10:FF:000387">
    <property type="entry name" value="DNA topoisomerase 6 subunit A"/>
    <property type="match status" value="1"/>
</dbReference>
<gene>
    <name evidence="4" type="primary">Spo11-3</name>
</gene>
<keyword evidence="1" id="KW-0238">DNA-binding</keyword>
<dbReference type="Gene3D" id="1.10.10.10">
    <property type="entry name" value="Winged helix-like DNA-binding domain superfamily/Winged helix DNA-binding domain"/>
    <property type="match status" value="1"/>
</dbReference>
<dbReference type="EMBL" id="EF199879">
    <property type="protein sequence ID" value="ABP98994.1"/>
    <property type="molecule type" value="Genomic_DNA"/>
</dbReference>
<dbReference type="PRINTS" id="PR01550">
    <property type="entry name" value="TOP6AFAMILY"/>
</dbReference>
<feature type="domain" description="Spo11/DNA topoisomerase VI subunit A N-terminal" evidence="3">
    <location>
        <begin position="135"/>
        <end position="188"/>
    </location>
</feature>
<dbReference type="InterPro" id="IPR002815">
    <property type="entry name" value="Spo11/TopoVI_A"/>
</dbReference>
<keyword evidence="1 4" id="KW-0413">Isomerase</keyword>
<feature type="region of interest" description="Disordered" evidence="2">
    <location>
        <begin position="1"/>
        <end position="29"/>
    </location>
</feature>
<name>A9Q0L7_MALJA</name>
<dbReference type="PANTHER" id="PTHR10848">
    <property type="entry name" value="MEIOTIC RECOMBINATION PROTEIN SPO11"/>
    <property type="match status" value="1"/>
</dbReference>
<accession>A9Q0L7</accession>
<dbReference type="PANTHER" id="PTHR10848:SF4">
    <property type="entry name" value="DNA TOPOISOMERASE 6 SUBUNIT A"/>
    <property type="match status" value="1"/>
</dbReference>
<dbReference type="InterPro" id="IPR013049">
    <property type="entry name" value="Spo11/TopoVI_A_N"/>
</dbReference>